<name>A0ACA9NC44_9GLOM</name>
<keyword evidence="2" id="KW-1185">Reference proteome</keyword>
<reference evidence="1" key="1">
    <citation type="submission" date="2021-06" db="EMBL/GenBank/DDBJ databases">
        <authorList>
            <person name="Kallberg Y."/>
            <person name="Tangrot J."/>
            <person name="Rosling A."/>
        </authorList>
    </citation>
    <scope>NUCLEOTIDE SEQUENCE</scope>
    <source>
        <strain evidence="1">MA461A</strain>
    </source>
</reference>
<protein>
    <submittedName>
        <fullName evidence="1">34448_t:CDS:1</fullName>
    </submittedName>
</protein>
<dbReference type="EMBL" id="CAJVQC010012499">
    <property type="protein sequence ID" value="CAG8638934.1"/>
    <property type="molecule type" value="Genomic_DNA"/>
</dbReference>
<feature type="non-terminal residue" evidence="1">
    <location>
        <position position="150"/>
    </location>
</feature>
<dbReference type="Proteomes" id="UP000789920">
    <property type="component" value="Unassembled WGS sequence"/>
</dbReference>
<sequence>MLIEPALTEVSKGFCKFPKCQDSFIQSHIQSTIVACQEDLKNNQTLAQAIFAAFVFNSPLHDSVCFENKQRMFCWDEFIRNNISIPNFTSIEKLNNNNSVDKICTLCNRAIVNTFFNFIPTSFYAQLIIPLNKVEDNKKLLAFVCGDDFV</sequence>
<accession>A0ACA9NC44</accession>
<proteinExistence type="predicted"/>
<organism evidence="1 2">
    <name type="scientific">Racocetra persica</name>
    <dbReference type="NCBI Taxonomy" id="160502"/>
    <lineage>
        <taxon>Eukaryota</taxon>
        <taxon>Fungi</taxon>
        <taxon>Fungi incertae sedis</taxon>
        <taxon>Mucoromycota</taxon>
        <taxon>Glomeromycotina</taxon>
        <taxon>Glomeromycetes</taxon>
        <taxon>Diversisporales</taxon>
        <taxon>Gigasporaceae</taxon>
        <taxon>Racocetra</taxon>
    </lineage>
</organism>
<gene>
    <name evidence="1" type="ORF">RPERSI_LOCUS7399</name>
</gene>
<evidence type="ECO:0000313" key="2">
    <source>
        <dbReference type="Proteomes" id="UP000789920"/>
    </source>
</evidence>
<evidence type="ECO:0000313" key="1">
    <source>
        <dbReference type="EMBL" id="CAG8638934.1"/>
    </source>
</evidence>
<comment type="caution">
    <text evidence="1">The sequence shown here is derived from an EMBL/GenBank/DDBJ whole genome shotgun (WGS) entry which is preliminary data.</text>
</comment>